<accession>A0AAN8Q118</accession>
<protein>
    <submittedName>
        <fullName evidence="3">Uncharacterized protein</fullName>
    </submittedName>
</protein>
<feature type="compositionally biased region" description="Polar residues" evidence="1">
    <location>
        <begin position="190"/>
        <end position="200"/>
    </location>
</feature>
<sequence>MLSSTTTPNISSEGPSGNTIALLVCGIIAGTLVFAFFWYYCCCKRDNPTDLDEGNDRTVNNRSNSAIFIVSPVYRSDDSTLPPPYTSVVNDDNSCVSEPVLTIPRERPPSYSELPSYENAAQFVIDGNRNNEDAVRDFRAPQRQISRGSLRIRRPPRQLCIQRHISSENDDSGIIISNQETDPLEIDNPTGPQHSSDTSV</sequence>
<evidence type="ECO:0000313" key="3">
    <source>
        <dbReference type="EMBL" id="KAK6183821.1"/>
    </source>
</evidence>
<feature type="region of interest" description="Disordered" evidence="1">
    <location>
        <begin position="180"/>
        <end position="200"/>
    </location>
</feature>
<keyword evidence="2" id="KW-1133">Transmembrane helix</keyword>
<evidence type="ECO:0000256" key="1">
    <source>
        <dbReference type="SAM" id="MobiDB-lite"/>
    </source>
</evidence>
<dbReference type="Proteomes" id="UP001347796">
    <property type="component" value="Unassembled WGS sequence"/>
</dbReference>
<dbReference type="AlphaFoldDB" id="A0AAN8Q118"/>
<reference evidence="3 4" key="1">
    <citation type="submission" date="2024-01" db="EMBL/GenBank/DDBJ databases">
        <title>The genome of the rayed Mediterranean limpet Patella caerulea (Linnaeus, 1758).</title>
        <authorList>
            <person name="Anh-Thu Weber A."/>
            <person name="Halstead-Nussloch G."/>
        </authorList>
    </citation>
    <scope>NUCLEOTIDE SEQUENCE [LARGE SCALE GENOMIC DNA]</scope>
    <source>
        <strain evidence="3">AATW-2023a</strain>
        <tissue evidence="3">Whole specimen</tissue>
    </source>
</reference>
<gene>
    <name evidence="3" type="ORF">SNE40_006416</name>
</gene>
<keyword evidence="4" id="KW-1185">Reference proteome</keyword>
<feature type="transmembrane region" description="Helical" evidence="2">
    <location>
        <begin position="20"/>
        <end position="40"/>
    </location>
</feature>
<keyword evidence="2" id="KW-0812">Transmembrane</keyword>
<evidence type="ECO:0000256" key="2">
    <source>
        <dbReference type="SAM" id="Phobius"/>
    </source>
</evidence>
<keyword evidence="2" id="KW-0472">Membrane</keyword>
<organism evidence="3 4">
    <name type="scientific">Patella caerulea</name>
    <name type="common">Rayed Mediterranean limpet</name>
    <dbReference type="NCBI Taxonomy" id="87958"/>
    <lineage>
        <taxon>Eukaryota</taxon>
        <taxon>Metazoa</taxon>
        <taxon>Spiralia</taxon>
        <taxon>Lophotrochozoa</taxon>
        <taxon>Mollusca</taxon>
        <taxon>Gastropoda</taxon>
        <taxon>Patellogastropoda</taxon>
        <taxon>Patelloidea</taxon>
        <taxon>Patellidae</taxon>
        <taxon>Patella</taxon>
    </lineage>
</organism>
<dbReference type="EMBL" id="JAZGQO010000006">
    <property type="protein sequence ID" value="KAK6183821.1"/>
    <property type="molecule type" value="Genomic_DNA"/>
</dbReference>
<evidence type="ECO:0000313" key="4">
    <source>
        <dbReference type="Proteomes" id="UP001347796"/>
    </source>
</evidence>
<proteinExistence type="predicted"/>
<name>A0AAN8Q118_PATCE</name>
<comment type="caution">
    <text evidence="3">The sequence shown here is derived from an EMBL/GenBank/DDBJ whole genome shotgun (WGS) entry which is preliminary data.</text>
</comment>